<feature type="signal peptide" evidence="1">
    <location>
        <begin position="1"/>
        <end position="20"/>
    </location>
</feature>
<keyword evidence="1" id="KW-0732">Signal</keyword>
<evidence type="ECO:0000313" key="3">
    <source>
        <dbReference type="Proteomes" id="UP001150569"/>
    </source>
</evidence>
<protein>
    <submittedName>
        <fullName evidence="2">Uncharacterized protein</fullName>
    </submittedName>
</protein>
<dbReference type="AlphaFoldDB" id="A0A9W8DYJ5"/>
<organism evidence="2 3">
    <name type="scientific">Tieghemiomyces parasiticus</name>
    <dbReference type="NCBI Taxonomy" id="78921"/>
    <lineage>
        <taxon>Eukaryota</taxon>
        <taxon>Fungi</taxon>
        <taxon>Fungi incertae sedis</taxon>
        <taxon>Zoopagomycota</taxon>
        <taxon>Kickxellomycotina</taxon>
        <taxon>Dimargaritomycetes</taxon>
        <taxon>Dimargaritales</taxon>
        <taxon>Dimargaritaceae</taxon>
        <taxon>Tieghemiomyces</taxon>
    </lineage>
</organism>
<accession>A0A9W8DYJ5</accession>
<comment type="caution">
    <text evidence="2">The sequence shown here is derived from an EMBL/GenBank/DDBJ whole genome shotgun (WGS) entry which is preliminary data.</text>
</comment>
<feature type="chain" id="PRO_5040930647" evidence="1">
    <location>
        <begin position="21"/>
        <end position="147"/>
    </location>
</feature>
<gene>
    <name evidence="2" type="ORF">IWQ60_005342</name>
</gene>
<name>A0A9W8DYJ5_9FUNG</name>
<keyword evidence="3" id="KW-1185">Reference proteome</keyword>
<proteinExistence type="predicted"/>
<reference evidence="2" key="1">
    <citation type="submission" date="2022-07" db="EMBL/GenBank/DDBJ databases">
        <title>Phylogenomic reconstructions and comparative analyses of Kickxellomycotina fungi.</title>
        <authorList>
            <person name="Reynolds N.K."/>
            <person name="Stajich J.E."/>
            <person name="Barry K."/>
            <person name="Grigoriev I.V."/>
            <person name="Crous P."/>
            <person name="Smith M.E."/>
        </authorList>
    </citation>
    <scope>NUCLEOTIDE SEQUENCE</scope>
    <source>
        <strain evidence="2">RSA 861</strain>
    </source>
</reference>
<sequence length="147" mass="15157">MKYLALLAVFVVSLAGSVTAQTSAPSSDEADYNELTSAQKNCLGQAKCEGNASICFQECFGIGLEPLNVAQTCTDRCFSSSARGNESAAIANQTELSDCITDCLSAFAGGVINAELAQLAGTTALRFETIQGVTGVALLTGLAYLVL</sequence>
<dbReference type="Proteomes" id="UP001150569">
    <property type="component" value="Unassembled WGS sequence"/>
</dbReference>
<dbReference type="EMBL" id="JANBPT010000285">
    <property type="protein sequence ID" value="KAJ1924239.1"/>
    <property type="molecule type" value="Genomic_DNA"/>
</dbReference>
<evidence type="ECO:0000313" key="2">
    <source>
        <dbReference type="EMBL" id="KAJ1924239.1"/>
    </source>
</evidence>
<evidence type="ECO:0000256" key="1">
    <source>
        <dbReference type="SAM" id="SignalP"/>
    </source>
</evidence>